<organism evidence="2 3">
    <name type="scientific">Sporosarcina saromensis</name>
    <dbReference type="NCBI Taxonomy" id="359365"/>
    <lineage>
        <taxon>Bacteria</taxon>
        <taxon>Bacillati</taxon>
        <taxon>Bacillota</taxon>
        <taxon>Bacilli</taxon>
        <taxon>Bacillales</taxon>
        <taxon>Caryophanaceae</taxon>
        <taxon>Sporosarcina</taxon>
    </lineage>
</organism>
<keyword evidence="3" id="KW-1185">Reference proteome</keyword>
<evidence type="ECO:0008006" key="4">
    <source>
        <dbReference type="Google" id="ProtNLM"/>
    </source>
</evidence>
<evidence type="ECO:0000256" key="1">
    <source>
        <dbReference type="SAM" id="Coils"/>
    </source>
</evidence>
<name>A0ABU4GGX4_9BACL</name>
<dbReference type="EMBL" id="JAUBDI010000023">
    <property type="protein sequence ID" value="MDW0114862.1"/>
    <property type="molecule type" value="Genomic_DNA"/>
</dbReference>
<evidence type="ECO:0000313" key="2">
    <source>
        <dbReference type="EMBL" id="MDW0114862.1"/>
    </source>
</evidence>
<dbReference type="RefSeq" id="WP_317946212.1">
    <property type="nucleotide sequence ID" value="NZ_JAUBDI010000023.1"/>
</dbReference>
<accession>A0ABU4GGX4</accession>
<proteinExistence type="predicted"/>
<comment type="caution">
    <text evidence="2">The sequence shown here is derived from an EMBL/GenBank/DDBJ whole genome shotgun (WGS) entry which is preliminary data.</text>
</comment>
<evidence type="ECO:0000313" key="3">
    <source>
        <dbReference type="Proteomes" id="UP001282284"/>
    </source>
</evidence>
<gene>
    <name evidence="2" type="ORF">QT711_16825</name>
</gene>
<feature type="coiled-coil region" evidence="1">
    <location>
        <begin position="6"/>
        <end position="33"/>
    </location>
</feature>
<keyword evidence="1" id="KW-0175">Coiled coil</keyword>
<protein>
    <recommendedName>
        <fullName evidence="4">YqzE-like protein</fullName>
    </recommendedName>
</protein>
<dbReference type="Proteomes" id="UP001282284">
    <property type="component" value="Unassembled WGS sequence"/>
</dbReference>
<reference evidence="2 3" key="1">
    <citation type="submission" date="2023-06" db="EMBL/GenBank/DDBJ databases">
        <title>Sporosarcina sp. nov., isolated from Korean traditional fermented seafood 'Jeotgal'.</title>
        <authorList>
            <person name="Yang A.I."/>
            <person name="Shin N.-R."/>
        </authorList>
    </citation>
    <scope>NUCLEOTIDE SEQUENCE [LARGE SCALE GENOMIC DNA]</scope>
    <source>
        <strain evidence="2 3">KCTC13119</strain>
    </source>
</reference>
<sequence>MHTIDREVIHRHIEEMKTEIEQYRLEKRSVEKKKKERRKVPFWTLFFSFMN</sequence>